<dbReference type="PANTHER" id="PTHR33776">
    <property type="entry name" value="ENDO/EXONUCLEASE/PHOSPHATASE DOMAIN-CONTAINING PROTEIN"/>
    <property type="match status" value="1"/>
</dbReference>
<protein>
    <recommendedName>
        <fullName evidence="4">Endonuclease/exonuclease/phosphatase domain-containing protein</fullName>
    </recommendedName>
</protein>
<evidence type="ECO:0000313" key="2">
    <source>
        <dbReference type="EnsemblMetazoa" id="HelroP172937"/>
    </source>
</evidence>
<dbReference type="InParanoid" id="T1F660"/>
<dbReference type="RefSeq" id="XP_009017845.1">
    <property type="nucleotide sequence ID" value="XM_009019597.1"/>
</dbReference>
<dbReference type="EMBL" id="AMQM01004412">
    <property type="status" value="NOT_ANNOTATED_CDS"/>
    <property type="molecule type" value="Genomic_DNA"/>
</dbReference>
<dbReference type="Proteomes" id="UP000015101">
    <property type="component" value="Unassembled WGS sequence"/>
</dbReference>
<evidence type="ECO:0000313" key="1">
    <source>
        <dbReference type="EMBL" id="ESO03909.1"/>
    </source>
</evidence>
<proteinExistence type="predicted"/>
<dbReference type="OrthoDB" id="10072198at2759"/>
<evidence type="ECO:0008006" key="4">
    <source>
        <dbReference type="Google" id="ProtNLM"/>
    </source>
</evidence>
<dbReference type="PANTHER" id="PTHR33776:SF3">
    <property type="entry name" value="PHD-TYPE DOMAIN-CONTAINING PROTEIN"/>
    <property type="match status" value="1"/>
</dbReference>
<dbReference type="GeneID" id="20204309"/>
<accession>T1F660</accession>
<dbReference type="KEGG" id="hro:HELRODRAFT_172937"/>
<dbReference type="HOGENOM" id="CLU_1125595_0_0_1"/>
<dbReference type="CTD" id="20204309"/>
<gene>
    <name evidence="2" type="primary">20204309</name>
    <name evidence="1" type="ORF">HELRODRAFT_172937</name>
</gene>
<reference evidence="3" key="1">
    <citation type="submission" date="2012-12" db="EMBL/GenBank/DDBJ databases">
        <authorList>
            <person name="Hellsten U."/>
            <person name="Grimwood J."/>
            <person name="Chapman J.A."/>
            <person name="Shapiro H."/>
            <person name="Aerts A."/>
            <person name="Otillar R.P."/>
            <person name="Terry A.Y."/>
            <person name="Boore J.L."/>
            <person name="Simakov O."/>
            <person name="Marletaz F."/>
            <person name="Cho S.-J."/>
            <person name="Edsinger-Gonzales E."/>
            <person name="Havlak P."/>
            <person name="Kuo D.-H."/>
            <person name="Larsson T."/>
            <person name="Lv J."/>
            <person name="Arendt D."/>
            <person name="Savage R."/>
            <person name="Osoegawa K."/>
            <person name="de Jong P."/>
            <person name="Lindberg D.R."/>
            <person name="Seaver E.C."/>
            <person name="Weisblat D.A."/>
            <person name="Putnam N.H."/>
            <person name="Grigoriev I.V."/>
            <person name="Rokhsar D.S."/>
        </authorList>
    </citation>
    <scope>NUCLEOTIDE SEQUENCE</scope>
</reference>
<evidence type="ECO:0000313" key="3">
    <source>
        <dbReference type="Proteomes" id="UP000015101"/>
    </source>
</evidence>
<organism evidence="2 3">
    <name type="scientific">Helobdella robusta</name>
    <name type="common">Californian leech</name>
    <dbReference type="NCBI Taxonomy" id="6412"/>
    <lineage>
        <taxon>Eukaryota</taxon>
        <taxon>Metazoa</taxon>
        <taxon>Spiralia</taxon>
        <taxon>Lophotrochozoa</taxon>
        <taxon>Annelida</taxon>
        <taxon>Clitellata</taxon>
        <taxon>Hirudinea</taxon>
        <taxon>Rhynchobdellida</taxon>
        <taxon>Glossiphoniidae</taxon>
        <taxon>Helobdella</taxon>
    </lineage>
</organism>
<dbReference type="EnsemblMetazoa" id="HelroT172937">
    <property type="protein sequence ID" value="HelroP172937"/>
    <property type="gene ID" value="HelroG172937"/>
</dbReference>
<dbReference type="AlphaFoldDB" id="T1F660"/>
<reference evidence="2" key="3">
    <citation type="submission" date="2015-06" db="UniProtKB">
        <authorList>
            <consortium name="EnsemblMetazoa"/>
        </authorList>
    </citation>
    <scope>IDENTIFICATION</scope>
</reference>
<keyword evidence="3" id="KW-1185">Reference proteome</keyword>
<reference evidence="1 3" key="2">
    <citation type="journal article" date="2013" name="Nature">
        <title>Insights into bilaterian evolution from three spiralian genomes.</title>
        <authorList>
            <person name="Simakov O."/>
            <person name="Marletaz F."/>
            <person name="Cho S.J."/>
            <person name="Edsinger-Gonzales E."/>
            <person name="Havlak P."/>
            <person name="Hellsten U."/>
            <person name="Kuo D.H."/>
            <person name="Larsson T."/>
            <person name="Lv J."/>
            <person name="Arendt D."/>
            <person name="Savage R."/>
            <person name="Osoegawa K."/>
            <person name="de Jong P."/>
            <person name="Grimwood J."/>
            <person name="Chapman J.A."/>
            <person name="Shapiro H."/>
            <person name="Aerts A."/>
            <person name="Otillar R.P."/>
            <person name="Terry A.Y."/>
            <person name="Boore J.L."/>
            <person name="Grigoriev I.V."/>
            <person name="Lindberg D.R."/>
            <person name="Seaver E.C."/>
            <person name="Weisblat D.A."/>
            <person name="Putnam N.H."/>
            <person name="Rokhsar D.S."/>
        </authorList>
    </citation>
    <scope>NUCLEOTIDE SEQUENCE</scope>
</reference>
<dbReference type="EMBL" id="KB096551">
    <property type="protein sequence ID" value="ESO03909.1"/>
    <property type="molecule type" value="Genomic_DNA"/>
</dbReference>
<name>T1F660_HELRO</name>
<sequence length="247" mass="28087">MINGIFSPSIRKYNEIIYTAFADNGFFCNRNMFIKAFLHSKESNCHRVICLRKKGKFIQLPYVLAFCGNDVHIKQLMLYYLPFIDHDRSDLNKHVERNNDVNARLLSNVLDMFSMQNVIKETSHMHGGTLDLVVPVINMPVTRVRVYPSGVISDHSSVSICLPTLKQEWFKLHHGSIVTVEELNVIVEELIRPARIVPNIFCSLWPMKGRPYTLPYTVASLGLVSPGAVTHGVTPLMTPHRHTAFLA</sequence>